<keyword evidence="5" id="KW-0805">Transcription regulation</keyword>
<keyword evidence="10" id="KW-1185">Reference proteome</keyword>
<organism evidence="9 10">
    <name type="scientific">Sporolactobacillus shoreae</name>
    <dbReference type="NCBI Taxonomy" id="1465501"/>
    <lineage>
        <taxon>Bacteria</taxon>
        <taxon>Bacillati</taxon>
        <taxon>Bacillota</taxon>
        <taxon>Bacilli</taxon>
        <taxon>Bacillales</taxon>
        <taxon>Sporolactobacillaceae</taxon>
        <taxon>Sporolactobacillus</taxon>
    </lineage>
</organism>
<evidence type="ECO:0000313" key="9">
    <source>
        <dbReference type="EMBL" id="TGA95873.1"/>
    </source>
</evidence>
<protein>
    <recommendedName>
        <fullName evidence="2">Negative regulator of flagellin synthesis</fullName>
    </recommendedName>
</protein>
<dbReference type="InterPro" id="IPR035890">
    <property type="entry name" value="Anti-sigma-28_factor_FlgM_sf"/>
</dbReference>
<keyword evidence="4" id="KW-1005">Bacterial flagellum biogenesis</keyword>
<dbReference type="Proteomes" id="UP000298347">
    <property type="component" value="Unassembled WGS sequence"/>
</dbReference>
<dbReference type="GO" id="GO:0044781">
    <property type="term" value="P:bacterial-type flagellum organization"/>
    <property type="evidence" value="ECO:0007669"/>
    <property type="project" value="UniProtKB-KW"/>
</dbReference>
<dbReference type="EMBL" id="SRJD01000036">
    <property type="protein sequence ID" value="TGA95873.1"/>
    <property type="molecule type" value="Genomic_DNA"/>
</dbReference>
<evidence type="ECO:0000313" key="10">
    <source>
        <dbReference type="Proteomes" id="UP000298347"/>
    </source>
</evidence>
<evidence type="ECO:0000256" key="5">
    <source>
        <dbReference type="ARBA" id="ARBA00023015"/>
    </source>
</evidence>
<evidence type="ECO:0000256" key="3">
    <source>
        <dbReference type="ARBA" id="ARBA00022491"/>
    </source>
</evidence>
<comment type="similarity">
    <text evidence="1">Belongs to the FlgM family.</text>
</comment>
<proteinExistence type="inferred from homology"/>
<evidence type="ECO:0000256" key="7">
    <source>
        <dbReference type="SAM" id="MobiDB-lite"/>
    </source>
</evidence>
<keyword evidence="3" id="KW-0678">Repressor</keyword>
<evidence type="ECO:0000256" key="6">
    <source>
        <dbReference type="ARBA" id="ARBA00023163"/>
    </source>
</evidence>
<evidence type="ECO:0000256" key="2">
    <source>
        <dbReference type="ARBA" id="ARBA00017823"/>
    </source>
</evidence>
<evidence type="ECO:0000256" key="1">
    <source>
        <dbReference type="ARBA" id="ARBA00005322"/>
    </source>
</evidence>
<dbReference type="RefSeq" id="WP_135350054.1">
    <property type="nucleotide sequence ID" value="NZ_SRJD01000036.1"/>
</dbReference>
<keyword evidence="9" id="KW-0966">Cell projection</keyword>
<dbReference type="Pfam" id="PF04316">
    <property type="entry name" value="FlgM"/>
    <property type="match status" value="1"/>
</dbReference>
<evidence type="ECO:0000259" key="8">
    <source>
        <dbReference type="Pfam" id="PF04316"/>
    </source>
</evidence>
<accession>A0A4Z0GGZ4</accession>
<keyword evidence="9" id="KW-0282">Flagellum</keyword>
<reference evidence="9 10" key="1">
    <citation type="journal article" date="2015" name="Int. J. Syst. Evol. Microbiol.">
        <title>Sporolactobacillus shoreae sp. nov. and Sporolactobacillus spathodeae sp. nov., two spore-forming lactic acid bacteria isolated from tree barks in Thailand.</title>
        <authorList>
            <person name="Thamacharoensuk T."/>
            <person name="Kitahara M."/>
            <person name="Ohkuma M."/>
            <person name="Thongchul N."/>
            <person name="Tanasupawat S."/>
        </authorList>
    </citation>
    <scope>NUCLEOTIDE SEQUENCE [LARGE SCALE GENOMIC DNA]</scope>
    <source>
        <strain evidence="9 10">BK92</strain>
    </source>
</reference>
<gene>
    <name evidence="9" type="primary">flgM</name>
    <name evidence="9" type="ORF">E4665_17325</name>
</gene>
<keyword evidence="6" id="KW-0804">Transcription</keyword>
<comment type="caution">
    <text evidence="9">The sequence shown here is derived from an EMBL/GenBank/DDBJ whole genome shotgun (WGS) entry which is preliminary data.</text>
</comment>
<feature type="domain" description="Anti-sigma-28 factor FlgM C-terminal" evidence="8">
    <location>
        <begin position="32"/>
        <end position="81"/>
    </location>
</feature>
<evidence type="ECO:0000256" key="4">
    <source>
        <dbReference type="ARBA" id="ARBA00022795"/>
    </source>
</evidence>
<feature type="compositionally biased region" description="Polar residues" evidence="7">
    <location>
        <begin position="13"/>
        <end position="29"/>
    </location>
</feature>
<dbReference type="NCBIfam" id="TIGR03824">
    <property type="entry name" value="FlgM_jcvi"/>
    <property type="match status" value="1"/>
</dbReference>
<dbReference type="AlphaFoldDB" id="A0A4Z0GGZ4"/>
<sequence>MKIDGYQPVQPYANYNQPKPGDQVQNVSAKSDKVEISSEAKRMQGAQKLEEARSEKVQQLKNQVDAGTYHVASQDIAKKMYAYWNNSENRS</sequence>
<dbReference type="SUPFAM" id="SSF101498">
    <property type="entry name" value="Anti-sigma factor FlgM"/>
    <property type="match status" value="1"/>
</dbReference>
<feature type="region of interest" description="Disordered" evidence="7">
    <location>
        <begin position="1"/>
        <end position="33"/>
    </location>
</feature>
<keyword evidence="9" id="KW-0969">Cilium</keyword>
<dbReference type="InterPro" id="IPR031316">
    <property type="entry name" value="FlgM_C"/>
</dbReference>
<dbReference type="GO" id="GO:0045892">
    <property type="term" value="P:negative regulation of DNA-templated transcription"/>
    <property type="evidence" value="ECO:0007669"/>
    <property type="project" value="InterPro"/>
</dbReference>
<dbReference type="OrthoDB" id="2991036at2"/>
<name>A0A4Z0GGZ4_9BACL</name>
<dbReference type="InterPro" id="IPR007412">
    <property type="entry name" value="FlgM"/>
</dbReference>